<keyword evidence="3" id="KW-1185">Reference proteome</keyword>
<dbReference type="Proteomes" id="UP000239522">
    <property type="component" value="Unassembled WGS sequence"/>
</dbReference>
<feature type="transmembrane region" description="Helical" evidence="1">
    <location>
        <begin position="47"/>
        <end position="68"/>
    </location>
</feature>
<keyword evidence="1" id="KW-1133">Transmembrane helix</keyword>
<accession>A0A2S7L0E8</accession>
<dbReference type="AlphaFoldDB" id="A0A2S7L0E8"/>
<comment type="caution">
    <text evidence="2">The sequence shown here is derived from an EMBL/GenBank/DDBJ whole genome shotgun (WGS) entry which is preliminary data.</text>
</comment>
<dbReference type="EMBL" id="MQUA01000013">
    <property type="protein sequence ID" value="PQB08218.1"/>
    <property type="molecule type" value="Genomic_DNA"/>
</dbReference>
<keyword evidence="1" id="KW-0472">Membrane</keyword>
<evidence type="ECO:0000256" key="1">
    <source>
        <dbReference type="SAM" id="Phobius"/>
    </source>
</evidence>
<organism evidence="2 3">
    <name type="scientific">Polaribacter filamentus</name>
    <dbReference type="NCBI Taxonomy" id="53483"/>
    <lineage>
        <taxon>Bacteria</taxon>
        <taxon>Pseudomonadati</taxon>
        <taxon>Bacteroidota</taxon>
        <taxon>Flavobacteriia</taxon>
        <taxon>Flavobacteriales</taxon>
        <taxon>Flavobacteriaceae</taxon>
    </lineage>
</organism>
<feature type="transmembrane region" description="Helical" evidence="1">
    <location>
        <begin position="80"/>
        <end position="98"/>
    </location>
</feature>
<protein>
    <submittedName>
        <fullName evidence="2">Uncharacterized protein</fullName>
    </submittedName>
</protein>
<feature type="transmembrane region" description="Helical" evidence="1">
    <location>
        <begin position="7"/>
        <end position="27"/>
    </location>
</feature>
<keyword evidence="1" id="KW-0812">Transmembrane</keyword>
<evidence type="ECO:0000313" key="3">
    <source>
        <dbReference type="Proteomes" id="UP000239522"/>
    </source>
</evidence>
<evidence type="ECO:0000313" key="2">
    <source>
        <dbReference type="EMBL" id="PQB08218.1"/>
    </source>
</evidence>
<dbReference type="OrthoDB" id="1202461at2"/>
<proteinExistence type="predicted"/>
<feature type="transmembrane region" description="Helical" evidence="1">
    <location>
        <begin position="128"/>
        <end position="147"/>
    </location>
</feature>
<reference evidence="2 3" key="1">
    <citation type="submission" date="2016-11" db="EMBL/GenBank/DDBJ databases">
        <title>Trade-off between light-utilization and light-protection in marine flavobacteria.</title>
        <authorList>
            <person name="Kumagai Y."/>
        </authorList>
    </citation>
    <scope>NUCLEOTIDE SEQUENCE [LARGE SCALE GENOMIC DNA]</scope>
    <source>
        <strain evidence="2 3">ATCC 700397</strain>
    </source>
</reference>
<sequence>MKSNKILNILIAAIALIGGVLFIRVLMEDSVAIEESVDLQNSLVSPLISFSFWLFIAAVIVTIGLAFWSLIRNPENLKKTLAGLAVLSVLLLVAYFLSDSDVVYDAAGKIQPGGEEGSSINRWVGAGIWYSIILGGFASIFFVWDLIKGLIK</sequence>
<name>A0A2S7L0E8_9FLAO</name>
<gene>
    <name evidence="2" type="ORF">BST83_14545</name>
</gene>
<dbReference type="RefSeq" id="WP_104810424.1">
    <property type="nucleotide sequence ID" value="NZ_MQUA01000013.1"/>
</dbReference>